<feature type="non-terminal residue" evidence="1">
    <location>
        <position position="22"/>
    </location>
</feature>
<name>A0A835I815_9MAGN</name>
<organism evidence="1 2">
    <name type="scientific">Coptis chinensis</name>
    <dbReference type="NCBI Taxonomy" id="261450"/>
    <lineage>
        <taxon>Eukaryota</taxon>
        <taxon>Viridiplantae</taxon>
        <taxon>Streptophyta</taxon>
        <taxon>Embryophyta</taxon>
        <taxon>Tracheophyta</taxon>
        <taxon>Spermatophyta</taxon>
        <taxon>Magnoliopsida</taxon>
        <taxon>Ranunculales</taxon>
        <taxon>Ranunculaceae</taxon>
        <taxon>Coptidoideae</taxon>
        <taxon>Coptis</taxon>
    </lineage>
</organism>
<gene>
    <name evidence="1" type="ORF">IFM89_032081</name>
</gene>
<accession>A0A835I815</accession>
<keyword evidence="2" id="KW-1185">Reference proteome</keyword>
<comment type="caution">
    <text evidence="1">The sequence shown here is derived from an EMBL/GenBank/DDBJ whole genome shotgun (WGS) entry which is preliminary data.</text>
</comment>
<protein>
    <submittedName>
        <fullName evidence="1">Uncharacterized protein</fullName>
    </submittedName>
</protein>
<dbReference type="Proteomes" id="UP000631114">
    <property type="component" value="Unassembled WGS sequence"/>
</dbReference>
<evidence type="ECO:0000313" key="1">
    <source>
        <dbReference type="EMBL" id="KAF9611412.1"/>
    </source>
</evidence>
<dbReference type="EMBL" id="JADFTS010000004">
    <property type="protein sequence ID" value="KAF9611412.1"/>
    <property type="molecule type" value="Genomic_DNA"/>
</dbReference>
<dbReference type="AlphaFoldDB" id="A0A835I815"/>
<reference evidence="1 2" key="1">
    <citation type="submission" date="2020-10" db="EMBL/GenBank/DDBJ databases">
        <title>The Coptis chinensis genome and diversification of protoberbering-type alkaloids.</title>
        <authorList>
            <person name="Wang B."/>
            <person name="Shu S."/>
            <person name="Song C."/>
            <person name="Liu Y."/>
        </authorList>
    </citation>
    <scope>NUCLEOTIDE SEQUENCE [LARGE SCALE GENOMIC DNA]</scope>
    <source>
        <strain evidence="1">HL-2020</strain>
        <tissue evidence="1">Leaf</tissue>
    </source>
</reference>
<evidence type="ECO:0000313" key="2">
    <source>
        <dbReference type="Proteomes" id="UP000631114"/>
    </source>
</evidence>
<proteinExistence type="predicted"/>
<sequence length="22" mass="2545">MSVIWKKRVHVILWCNGGLMSS</sequence>